<organism evidence="1">
    <name type="scientific">Arundo donax</name>
    <name type="common">Giant reed</name>
    <name type="synonym">Donax arundinaceus</name>
    <dbReference type="NCBI Taxonomy" id="35708"/>
    <lineage>
        <taxon>Eukaryota</taxon>
        <taxon>Viridiplantae</taxon>
        <taxon>Streptophyta</taxon>
        <taxon>Embryophyta</taxon>
        <taxon>Tracheophyta</taxon>
        <taxon>Spermatophyta</taxon>
        <taxon>Magnoliopsida</taxon>
        <taxon>Liliopsida</taxon>
        <taxon>Poales</taxon>
        <taxon>Poaceae</taxon>
        <taxon>PACMAD clade</taxon>
        <taxon>Arundinoideae</taxon>
        <taxon>Arundineae</taxon>
        <taxon>Arundo</taxon>
    </lineage>
</organism>
<reference evidence="1" key="1">
    <citation type="submission" date="2014-09" db="EMBL/GenBank/DDBJ databases">
        <authorList>
            <person name="Magalhaes I.L.F."/>
            <person name="Oliveira U."/>
            <person name="Santos F.R."/>
            <person name="Vidigal T.H.D.A."/>
            <person name="Brescovit A.D."/>
            <person name="Santos A.J."/>
        </authorList>
    </citation>
    <scope>NUCLEOTIDE SEQUENCE</scope>
    <source>
        <tissue evidence="1">Shoot tissue taken approximately 20 cm above the soil surface</tissue>
    </source>
</reference>
<reference evidence="1" key="2">
    <citation type="journal article" date="2015" name="Data Brief">
        <title>Shoot transcriptome of the giant reed, Arundo donax.</title>
        <authorList>
            <person name="Barrero R.A."/>
            <person name="Guerrero F.D."/>
            <person name="Moolhuijzen P."/>
            <person name="Goolsby J.A."/>
            <person name="Tidwell J."/>
            <person name="Bellgard S.E."/>
            <person name="Bellgard M.I."/>
        </authorList>
    </citation>
    <scope>NUCLEOTIDE SEQUENCE</scope>
    <source>
        <tissue evidence="1">Shoot tissue taken approximately 20 cm above the soil surface</tissue>
    </source>
</reference>
<name>A0A0A9E3A4_ARUDO</name>
<evidence type="ECO:0000313" key="1">
    <source>
        <dbReference type="EMBL" id="JAD94516.1"/>
    </source>
</evidence>
<proteinExistence type="predicted"/>
<dbReference type="EMBL" id="GBRH01203379">
    <property type="protein sequence ID" value="JAD94516.1"/>
    <property type="molecule type" value="Transcribed_RNA"/>
</dbReference>
<dbReference type="AlphaFoldDB" id="A0A0A9E3A4"/>
<protein>
    <submittedName>
        <fullName evidence="1">Uncharacterized protein</fullName>
    </submittedName>
</protein>
<sequence>MELKAKPLWVNQLVIRLHGAKDESFILCSHQNVNGTKDATIIWNIKNDPTENYWAHVIFTFQQAVHYPNYHYMIQLLGSGNLFSVGLCKQKSEILPWLFHSSIFYHYMTLNHAEAYLIVQSQISLKFQKHLSFFDFS</sequence>
<accession>A0A0A9E3A4</accession>